<dbReference type="Proteomes" id="UP001620295">
    <property type="component" value="Unassembled WGS sequence"/>
</dbReference>
<dbReference type="GO" id="GO:0008695">
    <property type="term" value="F:3-phenylpropionate dioxygenase activity"/>
    <property type="evidence" value="ECO:0007669"/>
    <property type="project" value="UniProtKB-EC"/>
</dbReference>
<keyword evidence="3" id="KW-0223">Dioxygenase</keyword>
<accession>A0ABW8LHM5</accession>
<dbReference type="NCBIfam" id="NF007479">
    <property type="entry name" value="PRK10069.1"/>
    <property type="match status" value="1"/>
</dbReference>
<dbReference type="CDD" id="cd00667">
    <property type="entry name" value="ring_hydroxylating_dioxygenases_beta"/>
    <property type="match status" value="1"/>
</dbReference>
<organism evidence="3 4">
    <name type="scientific">Streptomyces milbemycinicus</name>
    <dbReference type="NCBI Taxonomy" id="476552"/>
    <lineage>
        <taxon>Bacteria</taxon>
        <taxon>Bacillati</taxon>
        <taxon>Actinomycetota</taxon>
        <taxon>Actinomycetes</taxon>
        <taxon>Kitasatosporales</taxon>
        <taxon>Streptomycetaceae</taxon>
        <taxon>Streptomyces</taxon>
    </lineage>
</organism>
<protein>
    <submittedName>
        <fullName evidence="3">3-phenylpropionate/cinnamic acid dioxygenase subunit beta</fullName>
        <ecNumber evidence="3">1.14.12.19</ecNumber>
    </submittedName>
</protein>
<reference evidence="3 4" key="1">
    <citation type="submission" date="2024-11" db="EMBL/GenBank/DDBJ databases">
        <title>The Natural Products Discovery Center: Release of the First 8490 Sequenced Strains for Exploring Actinobacteria Biosynthetic Diversity.</title>
        <authorList>
            <person name="Kalkreuter E."/>
            <person name="Kautsar S.A."/>
            <person name="Yang D."/>
            <person name="Bader C.D."/>
            <person name="Teijaro C.N."/>
            <person name="Fluegel L."/>
            <person name="Davis C.M."/>
            <person name="Simpson J.R."/>
            <person name="Lauterbach L."/>
            <person name="Steele A.D."/>
            <person name="Gui C."/>
            <person name="Meng S."/>
            <person name="Li G."/>
            <person name="Viehrig K."/>
            <person name="Ye F."/>
            <person name="Su P."/>
            <person name="Kiefer A.F."/>
            <person name="Nichols A."/>
            <person name="Cepeda A.J."/>
            <person name="Yan W."/>
            <person name="Fan B."/>
            <person name="Jiang Y."/>
            <person name="Adhikari A."/>
            <person name="Zheng C.-J."/>
            <person name="Schuster L."/>
            <person name="Cowan T.M."/>
            <person name="Smanski M.J."/>
            <person name="Chevrette M.G."/>
            <person name="De Carvalho L.P.S."/>
            <person name="Shen B."/>
        </authorList>
    </citation>
    <scope>NUCLEOTIDE SEQUENCE [LARGE SCALE GENOMIC DNA]</scope>
    <source>
        <strain evidence="3 4">NPDC020863</strain>
    </source>
</reference>
<evidence type="ECO:0000256" key="1">
    <source>
        <dbReference type="ARBA" id="ARBA00009570"/>
    </source>
</evidence>
<dbReference type="EMBL" id="JBJDQH010000003">
    <property type="protein sequence ID" value="MFK4265418.1"/>
    <property type="molecule type" value="Genomic_DNA"/>
</dbReference>
<evidence type="ECO:0000256" key="2">
    <source>
        <dbReference type="ARBA" id="ARBA00023002"/>
    </source>
</evidence>
<dbReference type="Gene3D" id="3.10.450.50">
    <property type="match status" value="1"/>
</dbReference>
<evidence type="ECO:0000313" key="4">
    <source>
        <dbReference type="Proteomes" id="UP001620295"/>
    </source>
</evidence>
<dbReference type="Pfam" id="PF00866">
    <property type="entry name" value="Ring_hydroxyl_B"/>
    <property type="match status" value="1"/>
</dbReference>
<dbReference type="SUPFAM" id="SSF54427">
    <property type="entry name" value="NTF2-like"/>
    <property type="match status" value="1"/>
</dbReference>
<evidence type="ECO:0000313" key="3">
    <source>
        <dbReference type="EMBL" id="MFK4265418.1"/>
    </source>
</evidence>
<comment type="similarity">
    <text evidence="1">Belongs to the bacterial ring-hydroxylating dioxygenase beta subunit family.</text>
</comment>
<sequence length="196" mass="22828">MNESPLVPSQSSSGFLGFQLPQPLVEALEPLVLQREVENFLYKEARLLDNGKYLQWLELCADDIHYWMPGIEDRQRRDPAGTYGPERMAYFDHDRRLLKERAQHLEHPAAWSQDPPIRHLHVVSNVEVIPAGTPRNLDVHSVLILYSSRFENERHTLYARREDRLRRLKDGSLRIARRTILLQDSTLPAPSINTFL</sequence>
<name>A0ABW8LHM5_9ACTN</name>
<keyword evidence="2 3" id="KW-0560">Oxidoreductase</keyword>
<dbReference type="RefSeq" id="WP_404746084.1">
    <property type="nucleotide sequence ID" value="NZ_JBJDQH010000003.1"/>
</dbReference>
<dbReference type="EC" id="1.14.12.19" evidence="3"/>
<dbReference type="PANTHER" id="PTHR41534:SF2">
    <property type="entry name" value="3-PHENYLPROPIONATE_CINNAMIC ACID DIOXYGENASE SUBUNIT BETA"/>
    <property type="match status" value="1"/>
</dbReference>
<proteinExistence type="inferred from homology"/>
<dbReference type="InterPro" id="IPR032710">
    <property type="entry name" value="NTF2-like_dom_sf"/>
</dbReference>
<keyword evidence="4" id="KW-1185">Reference proteome</keyword>
<gene>
    <name evidence="3" type="ORF">ACI2L5_10780</name>
</gene>
<dbReference type="InterPro" id="IPR000391">
    <property type="entry name" value="Rng_hydr_dOase-bsu"/>
</dbReference>
<dbReference type="PANTHER" id="PTHR41534">
    <property type="entry name" value="BLR3401 PROTEIN"/>
    <property type="match status" value="1"/>
</dbReference>
<comment type="caution">
    <text evidence="3">The sequence shown here is derived from an EMBL/GenBank/DDBJ whole genome shotgun (WGS) entry which is preliminary data.</text>
</comment>